<organism evidence="6 7">
    <name type="scientific">Corallococcus terminator</name>
    <dbReference type="NCBI Taxonomy" id="2316733"/>
    <lineage>
        <taxon>Bacteria</taxon>
        <taxon>Pseudomonadati</taxon>
        <taxon>Myxococcota</taxon>
        <taxon>Myxococcia</taxon>
        <taxon>Myxococcales</taxon>
        <taxon>Cystobacterineae</taxon>
        <taxon>Myxococcaceae</taxon>
        <taxon>Corallococcus</taxon>
    </lineage>
</organism>
<keyword evidence="2 4" id="KW-0238">DNA-binding</keyword>
<dbReference type="PANTHER" id="PTHR47506">
    <property type="entry name" value="TRANSCRIPTIONAL REGULATORY PROTEIN"/>
    <property type="match status" value="1"/>
</dbReference>
<dbReference type="OrthoDB" id="9809772at2"/>
<dbReference type="Proteomes" id="UP000268094">
    <property type="component" value="Unassembled WGS sequence"/>
</dbReference>
<keyword evidence="7" id="KW-1185">Reference proteome</keyword>
<dbReference type="Pfam" id="PF21993">
    <property type="entry name" value="TetR_C_13_2"/>
    <property type="match status" value="1"/>
</dbReference>
<dbReference type="PROSITE" id="PS50977">
    <property type="entry name" value="HTH_TETR_2"/>
    <property type="match status" value="1"/>
</dbReference>
<proteinExistence type="predicted"/>
<dbReference type="AlphaFoldDB" id="A0A3A8JA71"/>
<dbReference type="InterPro" id="IPR001647">
    <property type="entry name" value="HTH_TetR"/>
</dbReference>
<dbReference type="Pfam" id="PF00440">
    <property type="entry name" value="TetR_N"/>
    <property type="match status" value="1"/>
</dbReference>
<dbReference type="Gene3D" id="1.10.357.10">
    <property type="entry name" value="Tetracycline Repressor, domain 2"/>
    <property type="match status" value="1"/>
</dbReference>
<evidence type="ECO:0000259" key="5">
    <source>
        <dbReference type="PROSITE" id="PS50977"/>
    </source>
</evidence>
<name>A0A3A8JA71_9BACT</name>
<dbReference type="PRINTS" id="PR00455">
    <property type="entry name" value="HTHTETR"/>
</dbReference>
<keyword evidence="3" id="KW-0804">Transcription</keyword>
<dbReference type="InterPro" id="IPR036271">
    <property type="entry name" value="Tet_transcr_reg_TetR-rel_C_sf"/>
</dbReference>
<feature type="DNA-binding region" description="H-T-H motif" evidence="4">
    <location>
        <begin position="18"/>
        <end position="37"/>
    </location>
</feature>
<feature type="domain" description="HTH tetR-type" evidence="5">
    <location>
        <begin position="1"/>
        <end position="55"/>
    </location>
</feature>
<evidence type="ECO:0000313" key="7">
    <source>
        <dbReference type="Proteomes" id="UP000268094"/>
    </source>
</evidence>
<dbReference type="GO" id="GO:0003677">
    <property type="term" value="F:DNA binding"/>
    <property type="evidence" value="ECO:0007669"/>
    <property type="project" value="UniProtKB-UniRule"/>
</dbReference>
<evidence type="ECO:0000256" key="3">
    <source>
        <dbReference type="ARBA" id="ARBA00023163"/>
    </source>
</evidence>
<evidence type="ECO:0000313" key="6">
    <source>
        <dbReference type="EMBL" id="RKG91948.1"/>
    </source>
</evidence>
<comment type="caution">
    <text evidence="6">The sequence shown here is derived from an EMBL/GenBank/DDBJ whole genome shotgun (WGS) entry which is preliminary data.</text>
</comment>
<evidence type="ECO:0000256" key="1">
    <source>
        <dbReference type="ARBA" id="ARBA00023015"/>
    </source>
</evidence>
<evidence type="ECO:0000256" key="2">
    <source>
        <dbReference type="ARBA" id="ARBA00023125"/>
    </source>
</evidence>
<keyword evidence="1" id="KW-0805">Transcription regulation</keyword>
<reference evidence="7" key="1">
    <citation type="submission" date="2018-09" db="EMBL/GenBank/DDBJ databases">
        <authorList>
            <person name="Livingstone P.G."/>
            <person name="Whitworth D.E."/>
        </authorList>
    </citation>
    <scope>NUCLEOTIDE SEQUENCE [LARGE SCALE GENOMIC DNA]</scope>
    <source>
        <strain evidence="7">CA054A</strain>
    </source>
</reference>
<dbReference type="SUPFAM" id="SSF46689">
    <property type="entry name" value="Homeodomain-like"/>
    <property type="match status" value="1"/>
</dbReference>
<gene>
    <name evidence="6" type="ORF">D7V88_08060</name>
</gene>
<dbReference type="PANTHER" id="PTHR47506:SF3">
    <property type="entry name" value="HTH-TYPE TRANSCRIPTIONAL REGULATOR LMRA"/>
    <property type="match status" value="1"/>
</dbReference>
<dbReference type="InterPro" id="IPR009057">
    <property type="entry name" value="Homeodomain-like_sf"/>
</dbReference>
<evidence type="ECO:0000256" key="4">
    <source>
        <dbReference type="PROSITE-ProRule" id="PRU00335"/>
    </source>
</evidence>
<sequence length="176" mass="18386">MVKAAAALLSEKGLAGASFSEVIERSGAPRGSIYHHFPDGKDGLTAEAVALVGDRVLAVLRHGEGATPGEVVLRFFEAWRRVLVKTDCMAGCAIAAVANERLAHPELGARAAAVFISWERELDARLLAAGLAREKAASAASLILASVEGALILCRARKNIAPFDAVRDALVAFVGS</sequence>
<protein>
    <submittedName>
        <fullName evidence="6">TetR/AcrR family transcriptional regulator</fullName>
    </submittedName>
</protein>
<dbReference type="SUPFAM" id="SSF48498">
    <property type="entry name" value="Tetracyclin repressor-like, C-terminal domain"/>
    <property type="match status" value="1"/>
</dbReference>
<dbReference type="InterPro" id="IPR054156">
    <property type="entry name" value="YxaF_TetR_C"/>
</dbReference>
<accession>A0A3A8JA71</accession>
<dbReference type="EMBL" id="RAVZ01000036">
    <property type="protein sequence ID" value="RKG91948.1"/>
    <property type="molecule type" value="Genomic_DNA"/>
</dbReference>